<feature type="transmembrane region" description="Helical" evidence="8">
    <location>
        <begin position="292"/>
        <end position="315"/>
    </location>
</feature>
<evidence type="ECO:0000313" key="10">
    <source>
        <dbReference type="EMBL" id="RSH91191.1"/>
    </source>
</evidence>
<feature type="compositionally biased region" description="Acidic residues" evidence="7">
    <location>
        <begin position="473"/>
        <end position="487"/>
    </location>
</feature>
<evidence type="ECO:0000256" key="8">
    <source>
        <dbReference type="SAM" id="Phobius"/>
    </source>
</evidence>
<protein>
    <submittedName>
        <fullName evidence="10">Sphingosine N-acyltransferase lag1</fullName>
    </submittedName>
</protein>
<name>A0A427YJC8_9TREE</name>
<dbReference type="OrthoDB" id="537032at2759"/>
<gene>
    <name evidence="10" type="primary">LAG1</name>
    <name evidence="10" type="ORF">EHS25_009490</name>
</gene>
<keyword evidence="5 6" id="KW-0472">Membrane</keyword>
<dbReference type="InterPro" id="IPR016439">
    <property type="entry name" value="Lag1/Lac1-like"/>
</dbReference>
<proteinExistence type="inferred from homology"/>
<evidence type="ECO:0000256" key="2">
    <source>
        <dbReference type="ARBA" id="ARBA00009808"/>
    </source>
</evidence>
<feature type="region of interest" description="Disordered" evidence="7">
    <location>
        <begin position="471"/>
        <end position="528"/>
    </location>
</feature>
<evidence type="ECO:0000259" key="9">
    <source>
        <dbReference type="PROSITE" id="PS50922"/>
    </source>
</evidence>
<dbReference type="Proteomes" id="UP000279259">
    <property type="component" value="Unassembled WGS sequence"/>
</dbReference>
<dbReference type="Pfam" id="PF03798">
    <property type="entry name" value="TRAM_LAG1_CLN8"/>
    <property type="match status" value="1"/>
</dbReference>
<evidence type="ECO:0000256" key="4">
    <source>
        <dbReference type="ARBA" id="ARBA00022989"/>
    </source>
</evidence>
<organism evidence="10 11">
    <name type="scientific">Saitozyma podzolica</name>
    <dbReference type="NCBI Taxonomy" id="1890683"/>
    <lineage>
        <taxon>Eukaryota</taxon>
        <taxon>Fungi</taxon>
        <taxon>Dikarya</taxon>
        <taxon>Basidiomycota</taxon>
        <taxon>Agaricomycotina</taxon>
        <taxon>Tremellomycetes</taxon>
        <taxon>Tremellales</taxon>
        <taxon>Trimorphomycetaceae</taxon>
        <taxon>Saitozyma</taxon>
    </lineage>
</organism>
<comment type="similarity">
    <text evidence="2">Belongs to the sphingosine N-acyltransferase family.</text>
</comment>
<evidence type="ECO:0000313" key="11">
    <source>
        <dbReference type="Proteomes" id="UP000279259"/>
    </source>
</evidence>
<feature type="domain" description="TLC" evidence="9">
    <location>
        <begin position="251"/>
        <end position="465"/>
    </location>
</feature>
<keyword evidence="3 6" id="KW-0812">Transmembrane</keyword>
<keyword evidence="10" id="KW-0012">Acyltransferase</keyword>
<dbReference type="GO" id="GO:0016020">
    <property type="term" value="C:membrane"/>
    <property type="evidence" value="ECO:0007669"/>
    <property type="project" value="UniProtKB-SubCell"/>
</dbReference>
<keyword evidence="11" id="KW-1185">Reference proteome</keyword>
<feature type="transmembrane region" description="Helical" evidence="8">
    <location>
        <begin position="438"/>
        <end position="464"/>
    </location>
</feature>
<evidence type="ECO:0000256" key="1">
    <source>
        <dbReference type="ARBA" id="ARBA00004141"/>
    </source>
</evidence>
<accession>A0A427YJC8</accession>
<keyword evidence="10" id="KW-0808">Transferase</keyword>
<dbReference type="SMART" id="SM00724">
    <property type="entry name" value="TLC"/>
    <property type="match status" value="1"/>
</dbReference>
<evidence type="ECO:0000256" key="7">
    <source>
        <dbReference type="SAM" id="MobiDB-lite"/>
    </source>
</evidence>
<feature type="transmembrane region" description="Helical" evidence="8">
    <location>
        <begin position="374"/>
        <end position="394"/>
    </location>
</feature>
<dbReference type="GO" id="GO:0050291">
    <property type="term" value="F:sphingosine N-acyltransferase activity"/>
    <property type="evidence" value="ECO:0007669"/>
    <property type="project" value="InterPro"/>
</dbReference>
<feature type="transmembrane region" description="Helical" evidence="8">
    <location>
        <begin position="252"/>
        <end position="272"/>
    </location>
</feature>
<feature type="transmembrane region" description="Helical" evidence="8">
    <location>
        <begin position="336"/>
        <end position="362"/>
    </location>
</feature>
<dbReference type="PROSITE" id="PS50922">
    <property type="entry name" value="TLC"/>
    <property type="match status" value="1"/>
</dbReference>
<comment type="subcellular location">
    <subcellularLocation>
        <location evidence="1">Membrane</location>
        <topology evidence="1">Multi-pass membrane protein</topology>
    </subcellularLocation>
</comment>
<reference evidence="10 11" key="1">
    <citation type="submission" date="2018-11" db="EMBL/GenBank/DDBJ databases">
        <title>Genome sequence of Saitozyma podzolica DSM 27192.</title>
        <authorList>
            <person name="Aliyu H."/>
            <person name="Gorte O."/>
            <person name="Ochsenreither K."/>
        </authorList>
    </citation>
    <scope>NUCLEOTIDE SEQUENCE [LARGE SCALE GENOMIC DNA]</scope>
    <source>
        <strain evidence="10 11">DSM 27192</strain>
    </source>
</reference>
<dbReference type="GO" id="GO:0046513">
    <property type="term" value="P:ceramide biosynthetic process"/>
    <property type="evidence" value="ECO:0007669"/>
    <property type="project" value="InterPro"/>
</dbReference>
<dbReference type="PANTHER" id="PTHR12560:SF0">
    <property type="entry name" value="LD18904P"/>
    <property type="match status" value="1"/>
</dbReference>
<feature type="region of interest" description="Disordered" evidence="7">
    <location>
        <begin position="51"/>
        <end position="79"/>
    </location>
</feature>
<dbReference type="AlphaFoldDB" id="A0A427YJC8"/>
<dbReference type="EMBL" id="RSCD01000008">
    <property type="protein sequence ID" value="RSH91191.1"/>
    <property type="molecule type" value="Genomic_DNA"/>
</dbReference>
<dbReference type="InterPro" id="IPR006634">
    <property type="entry name" value="TLC-dom"/>
</dbReference>
<keyword evidence="4 8" id="KW-1133">Transmembrane helix</keyword>
<evidence type="ECO:0000256" key="5">
    <source>
        <dbReference type="ARBA" id="ARBA00023136"/>
    </source>
</evidence>
<feature type="transmembrane region" description="Helical" evidence="8">
    <location>
        <begin position="401"/>
        <end position="418"/>
    </location>
</feature>
<comment type="caution">
    <text evidence="10">The sequence shown here is derived from an EMBL/GenBank/DDBJ whole genome shotgun (WGS) entry which is preliminary data.</text>
</comment>
<evidence type="ECO:0000256" key="6">
    <source>
        <dbReference type="PROSITE-ProRule" id="PRU00205"/>
    </source>
</evidence>
<sequence>MNGNRSTCQSLIVSSLDLDISSARLSSSSSKSVTVNWVKSTGRAIERVPEGETRPLDPISGVQGALGTTAGRGNEHRADRSVHLRPVERTNIAAPAPVRDFAFHTTGTALSSKLIAQHNAAPPPRRAMTHNMSSPFSLSYLNTLTTRLPPSLRPFFLLSYPVPPSASRRLLSPALGPGPTLYGKGPEDIYFTISCALGFTILREICVRYILRWFALLWLGPVDRVNGSGKGKGRTIKDERERRRLKRKRQHVVTRFAEQGWSFLYCSVFWSMGMLILRRIPNATSPAQLWGGYPFISLPGLTKFYYLAQLGWWFHQIYVIHSEKPRKDHWQMFTHHILTIALIVGSYVINITRVGTLIHVLMDFCDILLPLAKMLRYLGLSNLCDLTFVVFLVGWLLTRQVGLFLVIRSIIFDLPQYIPYRWDPSEGFLWTRKIHYTFIGAMSVLLCLATMWFYLACMVAIRVVRGMGAEDSRSDDEDEESPLEDVPEVQSSAGHITKSGDVTPAGASTPSENGNGNGSGNGDLRKRR</sequence>
<dbReference type="STRING" id="1890683.A0A427YJC8"/>
<dbReference type="PANTHER" id="PTHR12560">
    <property type="entry name" value="LONGEVITY ASSURANCE FACTOR 1 LAG1"/>
    <property type="match status" value="1"/>
</dbReference>
<evidence type="ECO:0000256" key="3">
    <source>
        <dbReference type="ARBA" id="ARBA00022692"/>
    </source>
</evidence>